<feature type="domain" description="Xaa-Pro dipeptidyl-peptidase C-terminal" evidence="2">
    <location>
        <begin position="341"/>
        <end position="603"/>
    </location>
</feature>
<evidence type="ECO:0000313" key="3">
    <source>
        <dbReference type="EMBL" id="PHZ85159.1"/>
    </source>
</evidence>
<dbReference type="PANTHER" id="PTHR43056:SF10">
    <property type="entry name" value="COCE_NOND FAMILY, PUTATIVE (AFU_ORTHOLOGUE AFUA_7G00600)-RELATED"/>
    <property type="match status" value="1"/>
</dbReference>
<dbReference type="InParanoid" id="A0A2G4YS42"/>
<dbReference type="PANTHER" id="PTHR43056">
    <property type="entry name" value="PEPTIDASE S9 PROLYL OLIGOPEPTIDASE"/>
    <property type="match status" value="1"/>
</dbReference>
<dbReference type="SMART" id="SM00939">
    <property type="entry name" value="PepX_C"/>
    <property type="match status" value="1"/>
</dbReference>
<dbReference type="Pfam" id="PF08530">
    <property type="entry name" value="PepX_C"/>
    <property type="match status" value="1"/>
</dbReference>
<dbReference type="Gene3D" id="1.10.3020.10">
    <property type="entry name" value="alpha-amino acid ester hydrolase ( Helical cap domain)"/>
    <property type="match status" value="1"/>
</dbReference>
<keyword evidence="4" id="KW-1185">Reference proteome</keyword>
<dbReference type="AlphaFoldDB" id="A0A2G4YS42"/>
<dbReference type="Pfam" id="PF02129">
    <property type="entry name" value="Peptidase_S15"/>
    <property type="match status" value="1"/>
</dbReference>
<dbReference type="Gene3D" id="2.60.120.260">
    <property type="entry name" value="Galactose-binding domain-like"/>
    <property type="match status" value="1"/>
</dbReference>
<dbReference type="RefSeq" id="WP_099472047.1">
    <property type="nucleotide sequence ID" value="NZ_CP041025.1"/>
</dbReference>
<dbReference type="InterPro" id="IPR029058">
    <property type="entry name" value="AB_hydrolase_fold"/>
</dbReference>
<evidence type="ECO:0000256" key="1">
    <source>
        <dbReference type="ARBA" id="ARBA00022801"/>
    </source>
</evidence>
<keyword evidence="1 3" id="KW-0378">Hydrolase</keyword>
<dbReference type="EMBL" id="PDEM01000016">
    <property type="protein sequence ID" value="PHZ85159.1"/>
    <property type="molecule type" value="Genomic_DNA"/>
</dbReference>
<proteinExistence type="predicted"/>
<dbReference type="InterPro" id="IPR013736">
    <property type="entry name" value="Xaa-Pro_dipept_C"/>
</dbReference>
<protein>
    <submittedName>
        <fullName evidence="3">Antibiotic hydrolase</fullName>
    </submittedName>
</protein>
<dbReference type="SUPFAM" id="SSF53474">
    <property type="entry name" value="alpha/beta-Hydrolases"/>
    <property type="match status" value="1"/>
</dbReference>
<name>A0A2G4YS42_9PROT</name>
<dbReference type="Proteomes" id="UP000229730">
    <property type="component" value="Unassembled WGS sequence"/>
</dbReference>
<dbReference type="InterPro" id="IPR000383">
    <property type="entry name" value="Xaa-Pro-like_dom"/>
</dbReference>
<accession>A0A2G4YS42</accession>
<dbReference type="SUPFAM" id="SSF49785">
    <property type="entry name" value="Galactose-binding domain-like"/>
    <property type="match status" value="1"/>
</dbReference>
<dbReference type="InterPro" id="IPR008979">
    <property type="entry name" value="Galactose-bd-like_sf"/>
</dbReference>
<dbReference type="OrthoDB" id="9806163at2"/>
<gene>
    <name evidence="3" type="ORF">CRD36_07025</name>
</gene>
<dbReference type="Gene3D" id="3.40.50.1820">
    <property type="entry name" value="alpha/beta hydrolase"/>
    <property type="match status" value="1"/>
</dbReference>
<evidence type="ECO:0000313" key="4">
    <source>
        <dbReference type="Proteomes" id="UP000229730"/>
    </source>
</evidence>
<evidence type="ECO:0000259" key="2">
    <source>
        <dbReference type="SMART" id="SM00939"/>
    </source>
</evidence>
<dbReference type="InterPro" id="IPR050585">
    <property type="entry name" value="Xaa-Pro_dipeptidyl-ppase/CocE"/>
</dbReference>
<reference evidence="3 4" key="1">
    <citation type="submission" date="2017-10" db="EMBL/GenBank/DDBJ databases">
        <title>Frigbacter circumglobatus gen. nov. sp. nov., isolated from sediment cultured in situ.</title>
        <authorList>
            <person name="Zhao Z."/>
        </authorList>
    </citation>
    <scope>NUCLEOTIDE SEQUENCE [LARGE SCALE GENOMIC DNA]</scope>
    <source>
        <strain evidence="3 4">ZYL</strain>
    </source>
</reference>
<organism evidence="3 4">
    <name type="scientific">Paremcibacter congregatus</name>
    <dbReference type="NCBI Taxonomy" id="2043170"/>
    <lineage>
        <taxon>Bacteria</taxon>
        <taxon>Pseudomonadati</taxon>
        <taxon>Pseudomonadota</taxon>
        <taxon>Alphaproteobacteria</taxon>
        <taxon>Emcibacterales</taxon>
        <taxon>Emcibacteraceae</taxon>
        <taxon>Paremcibacter</taxon>
    </lineage>
</organism>
<dbReference type="InterPro" id="IPR005674">
    <property type="entry name" value="CocE/Ser_esterase"/>
</dbReference>
<dbReference type="GO" id="GO:0008239">
    <property type="term" value="F:dipeptidyl-peptidase activity"/>
    <property type="evidence" value="ECO:0007669"/>
    <property type="project" value="InterPro"/>
</dbReference>
<dbReference type="NCBIfam" id="TIGR00976">
    <property type="entry name" value="CocE_NonD"/>
    <property type="match status" value="1"/>
</dbReference>
<sequence length="610" mass="68467">MQKPERRYKQDHNDIICLSNIMVPMRDGIQLATDIYMTQSAYVEKKALPVLLERTPYDKIGVSRAEYDARDLNSKTRVQVARWFAAEGYVCVMQDCRGRYRSEGRFEKYVNEAEDGADTLDWLMCQPWCNGRIGTMGLSYGAHTQTALACLNPEGLGAMFIDSGGFSSAYHSGIRQGGAFELKQATWAYRHALRSRAVQNDPDLKAALEKINISAWFSRMPWSRGDSPLSLAPEYENYLFDMWERGLYDETWRRPGLSALDHYDQFPDVPVAIIGSWYDPYVATCLTNYQALRERHQAPVRLVMGPWTHGDRSVTYAGDVDFGSGSILDGNISASYATLRRDWFDAALKDQMSDPFPAEVTYFRMGGGTGKPIKEGRLDHGGVWKTTDQWPPKSAIPLSLYLSPDMSLAPTSYRDAAACHGFDYDPHNPVPTKGGAITSGAPVMEGGGYDQGAAADRTDILSFETMPLEEDLEITGPVTATLWVSSNCKDTDFTIKLIDQYPVSADYPEGYALNITDGIFRLRYRAGWDREVLCIADEIYEITIEAFATSNLFKKGHRVRLDISSSNFPHYDLNANTGESHNSIYTTARNRVHFGPEHPSHICLSQMSRK</sequence>
<comment type="caution">
    <text evidence="3">The sequence shown here is derived from an EMBL/GenBank/DDBJ whole genome shotgun (WGS) entry which is preliminary data.</text>
</comment>